<dbReference type="GO" id="GO:0009847">
    <property type="term" value="P:spore germination"/>
    <property type="evidence" value="ECO:0007669"/>
    <property type="project" value="InterPro"/>
</dbReference>
<evidence type="ECO:0000259" key="8">
    <source>
        <dbReference type="Pfam" id="PF05504"/>
    </source>
</evidence>
<comment type="caution">
    <text evidence="10">The sequence shown here is derived from an EMBL/GenBank/DDBJ whole genome shotgun (WGS) entry which is preliminary data.</text>
</comment>
<keyword evidence="5" id="KW-0472">Membrane</keyword>
<dbReference type="Pfam" id="PF25198">
    <property type="entry name" value="Spore_GerAC_N"/>
    <property type="match status" value="1"/>
</dbReference>
<comment type="similarity">
    <text evidence="2">Belongs to the GerABKC lipoprotein family.</text>
</comment>
<accession>A0A841T1Z2</accession>
<evidence type="ECO:0000256" key="5">
    <source>
        <dbReference type="ARBA" id="ARBA00023136"/>
    </source>
</evidence>
<organism evidence="10 11">
    <name type="scientific">Cohnella thailandensis</name>
    <dbReference type="NCBI Taxonomy" id="557557"/>
    <lineage>
        <taxon>Bacteria</taxon>
        <taxon>Bacillati</taxon>
        <taxon>Bacillota</taxon>
        <taxon>Bacilli</taxon>
        <taxon>Bacillales</taxon>
        <taxon>Paenibacillaceae</taxon>
        <taxon>Cohnella</taxon>
    </lineage>
</organism>
<evidence type="ECO:0000256" key="6">
    <source>
        <dbReference type="ARBA" id="ARBA00023139"/>
    </source>
</evidence>
<evidence type="ECO:0000256" key="2">
    <source>
        <dbReference type="ARBA" id="ARBA00007886"/>
    </source>
</evidence>
<proteinExistence type="inferred from homology"/>
<comment type="subcellular location">
    <subcellularLocation>
        <location evidence="1">Membrane</location>
        <topology evidence="1">Lipid-anchor</topology>
    </subcellularLocation>
</comment>
<dbReference type="PANTHER" id="PTHR35789:SF1">
    <property type="entry name" value="SPORE GERMINATION PROTEIN B3"/>
    <property type="match status" value="1"/>
</dbReference>
<feature type="domain" description="Spore germination GerAC-like C-terminal" evidence="8">
    <location>
        <begin position="208"/>
        <end position="371"/>
    </location>
</feature>
<dbReference type="Proteomes" id="UP000535838">
    <property type="component" value="Unassembled WGS sequence"/>
</dbReference>
<evidence type="ECO:0000256" key="7">
    <source>
        <dbReference type="ARBA" id="ARBA00023288"/>
    </source>
</evidence>
<dbReference type="InterPro" id="IPR046953">
    <property type="entry name" value="Spore_GerAC-like_C"/>
</dbReference>
<evidence type="ECO:0000259" key="9">
    <source>
        <dbReference type="Pfam" id="PF25198"/>
    </source>
</evidence>
<dbReference type="PANTHER" id="PTHR35789">
    <property type="entry name" value="SPORE GERMINATION PROTEIN B3"/>
    <property type="match status" value="1"/>
</dbReference>
<evidence type="ECO:0000313" key="11">
    <source>
        <dbReference type="Proteomes" id="UP000535838"/>
    </source>
</evidence>
<gene>
    <name evidence="10" type="ORF">H7B67_30135</name>
</gene>
<sequence>MSGCWDMVEVSRASLMTGLALEPGHNGRILVTLEVLNSAETMSFEGGKGGSPSQLYSNEADTIVEAMIRMNEHLDRMLIPSHIRVIIVDERIAREGLDRFMDFVQRSRYVREDVTLLVSRGTKASDMLRVAYPDGMYAGFGIQSQVFNYHNNWGGVPDSFMYEVAQSAFSPGKELLLGAVTLDKKSDKEESVENSKKLDPQTLVRIAGSAAFRENRLIGFLSKEDTRMVLLVTNQLKRTTVSFPLDGQGKYAAIRLIRCHTSKKVQMIEGRPLISINVEAAGLVASMDDNLAIDKIHGYEQLDRLASEHLKESLTATIGKVQKQYKVDVFGFGEHLYRHRYHEFMPVSKEWNEQFAKAKVVVQVSVRIERSELKSRNQTQNKVVN</sequence>
<protein>
    <submittedName>
        <fullName evidence="10">Ger(X)C family spore germination protein</fullName>
    </submittedName>
</protein>
<dbReference type="AlphaFoldDB" id="A0A841T1Z2"/>
<name>A0A841T1Z2_9BACL</name>
<dbReference type="Pfam" id="PF05504">
    <property type="entry name" value="Spore_GerAC"/>
    <property type="match status" value="1"/>
</dbReference>
<keyword evidence="4" id="KW-0732">Signal</keyword>
<keyword evidence="11" id="KW-1185">Reference proteome</keyword>
<dbReference type="Gene3D" id="3.30.300.210">
    <property type="entry name" value="Nutrient germinant receptor protein C, domain 3"/>
    <property type="match status" value="1"/>
</dbReference>
<keyword evidence="7" id="KW-0449">Lipoprotein</keyword>
<dbReference type="EMBL" id="JACJVQ010000032">
    <property type="protein sequence ID" value="MBB6638413.1"/>
    <property type="molecule type" value="Genomic_DNA"/>
</dbReference>
<evidence type="ECO:0000256" key="3">
    <source>
        <dbReference type="ARBA" id="ARBA00022544"/>
    </source>
</evidence>
<keyword evidence="3" id="KW-0309">Germination</keyword>
<dbReference type="GO" id="GO:0016020">
    <property type="term" value="C:membrane"/>
    <property type="evidence" value="ECO:0007669"/>
    <property type="project" value="UniProtKB-SubCell"/>
</dbReference>
<evidence type="ECO:0000256" key="1">
    <source>
        <dbReference type="ARBA" id="ARBA00004635"/>
    </source>
</evidence>
<reference evidence="10 11" key="1">
    <citation type="submission" date="2020-08" db="EMBL/GenBank/DDBJ databases">
        <title>Cohnella phylogeny.</title>
        <authorList>
            <person name="Dunlap C."/>
        </authorList>
    </citation>
    <scope>NUCLEOTIDE SEQUENCE [LARGE SCALE GENOMIC DNA]</scope>
    <source>
        <strain evidence="10 11">DSM 25241</strain>
    </source>
</reference>
<feature type="domain" description="Spore germination protein N-terminal" evidence="9">
    <location>
        <begin position="6"/>
        <end position="181"/>
    </location>
</feature>
<dbReference type="InterPro" id="IPR008844">
    <property type="entry name" value="Spore_GerAC-like"/>
</dbReference>
<evidence type="ECO:0000256" key="4">
    <source>
        <dbReference type="ARBA" id="ARBA00022729"/>
    </source>
</evidence>
<keyword evidence="6" id="KW-0564">Palmitate</keyword>
<dbReference type="InterPro" id="IPR038501">
    <property type="entry name" value="Spore_GerAC_C_sf"/>
</dbReference>
<dbReference type="NCBIfam" id="TIGR02887">
    <property type="entry name" value="spore_ger_x_C"/>
    <property type="match status" value="1"/>
</dbReference>
<dbReference type="InterPro" id="IPR057336">
    <property type="entry name" value="GerAC_N"/>
</dbReference>
<evidence type="ECO:0000313" key="10">
    <source>
        <dbReference type="EMBL" id="MBB6638413.1"/>
    </source>
</evidence>